<proteinExistence type="predicted"/>
<feature type="transmembrane region" description="Helical" evidence="1">
    <location>
        <begin position="51"/>
        <end position="69"/>
    </location>
</feature>
<keyword evidence="1" id="KW-0472">Membrane</keyword>
<feature type="non-terminal residue" evidence="2">
    <location>
        <position position="120"/>
    </location>
</feature>
<dbReference type="EMBL" id="JPKZ01001928">
    <property type="protein sequence ID" value="KHN79287.1"/>
    <property type="molecule type" value="Genomic_DNA"/>
</dbReference>
<keyword evidence="3" id="KW-1185">Reference proteome</keyword>
<evidence type="ECO:0008006" key="4">
    <source>
        <dbReference type="Google" id="ProtNLM"/>
    </source>
</evidence>
<evidence type="ECO:0000313" key="3">
    <source>
        <dbReference type="Proteomes" id="UP000031036"/>
    </source>
</evidence>
<dbReference type="AlphaFoldDB" id="A0A0B2VD08"/>
<accession>A0A0B2VD08</accession>
<evidence type="ECO:0000256" key="1">
    <source>
        <dbReference type="SAM" id="Phobius"/>
    </source>
</evidence>
<dbReference type="Proteomes" id="UP000031036">
    <property type="component" value="Unassembled WGS sequence"/>
</dbReference>
<keyword evidence="1" id="KW-0812">Transmembrane</keyword>
<gene>
    <name evidence="2" type="ORF">Tcan_00543</name>
</gene>
<evidence type="ECO:0000313" key="2">
    <source>
        <dbReference type="EMBL" id="KHN79287.1"/>
    </source>
</evidence>
<name>A0A0B2VD08_TOXCA</name>
<sequence length="120" mass="13331">MKRDINGSNGRRRVRQTKNKIPFFLISYIGTFCCMKAFGNFKRGTHCWSNAAEFSVTVHYIIVSYGLCFRMGRLSDVLGTSLLLRTSFSSPPLPPPPDRPGFGNIASSPYLPSSLLSLPP</sequence>
<comment type="caution">
    <text evidence="2">The sequence shown here is derived from an EMBL/GenBank/DDBJ whole genome shotgun (WGS) entry which is preliminary data.</text>
</comment>
<reference evidence="2 3" key="1">
    <citation type="submission" date="2014-11" db="EMBL/GenBank/DDBJ databases">
        <title>Genetic blueprint of the zoonotic pathogen Toxocara canis.</title>
        <authorList>
            <person name="Zhu X.-Q."/>
            <person name="Korhonen P.K."/>
            <person name="Cai H."/>
            <person name="Young N.D."/>
            <person name="Nejsum P."/>
            <person name="von Samson-Himmelstjerna G."/>
            <person name="Boag P.R."/>
            <person name="Tan P."/>
            <person name="Li Q."/>
            <person name="Min J."/>
            <person name="Yang Y."/>
            <person name="Wang X."/>
            <person name="Fang X."/>
            <person name="Hall R.S."/>
            <person name="Hofmann A."/>
            <person name="Sternberg P.W."/>
            <person name="Jex A.R."/>
            <person name="Gasser R.B."/>
        </authorList>
    </citation>
    <scope>NUCLEOTIDE SEQUENCE [LARGE SCALE GENOMIC DNA]</scope>
    <source>
        <strain evidence="2">PN_DK_2014</strain>
    </source>
</reference>
<keyword evidence="1" id="KW-1133">Transmembrane helix</keyword>
<organism evidence="2 3">
    <name type="scientific">Toxocara canis</name>
    <name type="common">Canine roundworm</name>
    <dbReference type="NCBI Taxonomy" id="6265"/>
    <lineage>
        <taxon>Eukaryota</taxon>
        <taxon>Metazoa</taxon>
        <taxon>Ecdysozoa</taxon>
        <taxon>Nematoda</taxon>
        <taxon>Chromadorea</taxon>
        <taxon>Rhabditida</taxon>
        <taxon>Spirurina</taxon>
        <taxon>Ascaridomorpha</taxon>
        <taxon>Ascaridoidea</taxon>
        <taxon>Toxocaridae</taxon>
        <taxon>Toxocara</taxon>
    </lineage>
</organism>
<feature type="transmembrane region" description="Helical" evidence="1">
    <location>
        <begin position="21"/>
        <end position="39"/>
    </location>
</feature>
<protein>
    <recommendedName>
        <fullName evidence="4">Transmembrane protein</fullName>
    </recommendedName>
</protein>